<protein>
    <submittedName>
        <fullName evidence="3">Aldo/keto reductase</fullName>
    </submittedName>
    <submittedName>
        <fullName evidence="4">Methylglyoxal reductase</fullName>
    </submittedName>
</protein>
<gene>
    <name evidence="4" type="ORF">EDD74_1475</name>
    <name evidence="3" type="ORF">FAEUMB_29990</name>
</gene>
<dbReference type="EMBL" id="BHEO01000008">
    <property type="protein sequence ID" value="GBU06458.1"/>
    <property type="molecule type" value="Genomic_DNA"/>
</dbReference>
<dbReference type="SUPFAM" id="SSF51430">
    <property type="entry name" value="NAD(P)-linked oxidoreductase"/>
    <property type="match status" value="1"/>
</dbReference>
<dbReference type="Gene3D" id="3.20.20.100">
    <property type="entry name" value="NADP-dependent oxidoreductase domain"/>
    <property type="match status" value="1"/>
</dbReference>
<dbReference type="AlphaFoldDB" id="A0A4R3J3S9"/>
<dbReference type="RefSeq" id="WP_116442343.1">
    <property type="nucleotide sequence ID" value="NZ_BHEO01000008.1"/>
</dbReference>
<evidence type="ECO:0000313" key="6">
    <source>
        <dbReference type="Proteomes" id="UP000702954"/>
    </source>
</evidence>
<dbReference type="InterPro" id="IPR036812">
    <property type="entry name" value="NAD(P)_OxRdtase_dom_sf"/>
</dbReference>
<dbReference type="Pfam" id="PF00248">
    <property type="entry name" value="Aldo_ket_red"/>
    <property type="match status" value="1"/>
</dbReference>
<name>A0A4R3J3S9_9FIRM</name>
<sequence length="326" mass="36928">MKLLSIGKSDLKTPYIGMGTWAIGGGVWWGENDDVLSIHTVHEALDHGITWIDTAPVYWVGHSEEVVGKALKDRRHSAILSTKCGLEWRHETPCFHKIIEGKHIYRDLSAKSIRQDVEESLRRLQTDYIDLLYTHWQTPDLSLFPLEETMDTLMALKKEGKIRAIGASNVTPEQLELYCQYGQLDVIQEKYSLLDQRIRTDLLPTCQKHQVSIQAYSPLEQGLLTGKVTMDTVLSDTDVRNNNRFWKSGRRKEALAMLDSWKPMLEKYNCSYSSLVIALTAATIPDLHILCGARKPEQLIDNASALSLKLDAEDIRQMLAAVPAQI</sequence>
<dbReference type="InterPro" id="IPR020471">
    <property type="entry name" value="AKR"/>
</dbReference>
<keyword evidence="6" id="KW-1185">Reference proteome</keyword>
<feature type="domain" description="NADP-dependent oxidoreductase" evidence="2">
    <location>
        <begin position="16"/>
        <end position="318"/>
    </location>
</feature>
<dbReference type="EMBL" id="SLZV01000047">
    <property type="protein sequence ID" value="TCS59977.1"/>
    <property type="molecule type" value="Genomic_DNA"/>
</dbReference>
<accession>A0A4R3J3S9</accession>
<proteinExistence type="predicted"/>
<reference evidence="4 5" key="2">
    <citation type="submission" date="2019-03" db="EMBL/GenBank/DDBJ databases">
        <title>Genomic Encyclopedia of Type Strains, Phase IV (KMG-IV): sequencing the most valuable type-strain genomes for metagenomic binning, comparative biology and taxonomic classification.</title>
        <authorList>
            <person name="Goeker M."/>
        </authorList>
    </citation>
    <scope>NUCLEOTIDE SEQUENCE [LARGE SCALE GENOMIC DNA]</scope>
    <source>
        <strain evidence="4 5">DSM 103426</strain>
    </source>
</reference>
<dbReference type="PRINTS" id="PR00069">
    <property type="entry name" value="ALDKETRDTASE"/>
</dbReference>
<dbReference type="InterPro" id="IPR023210">
    <property type="entry name" value="NADP_OxRdtase_dom"/>
</dbReference>
<reference evidence="3 6" key="1">
    <citation type="journal article" date="2018" name="Int. J. Syst. Evol. Microbiol.">
        <title>Draft Genome Sequence of Faecalimonas umbilicata JCM 30896T, an Acetate-Producing Bacterium Isolated from Human Feces.</title>
        <authorList>
            <person name="Sakamoto M."/>
            <person name="Ikeyama N."/>
            <person name="Yuki M."/>
            <person name="Ohkuma M."/>
        </authorList>
    </citation>
    <scope>NUCLEOTIDE SEQUENCE [LARGE SCALE GENOMIC DNA]</scope>
    <source>
        <strain evidence="3 6">EGH7</strain>
    </source>
</reference>
<dbReference type="GO" id="GO:0005829">
    <property type="term" value="C:cytosol"/>
    <property type="evidence" value="ECO:0007669"/>
    <property type="project" value="TreeGrafter"/>
</dbReference>
<dbReference type="Proteomes" id="UP000294613">
    <property type="component" value="Unassembled WGS sequence"/>
</dbReference>
<keyword evidence="1" id="KW-0560">Oxidoreductase</keyword>
<dbReference type="InterPro" id="IPR050523">
    <property type="entry name" value="AKR_Detox_Biosynth"/>
</dbReference>
<evidence type="ECO:0000313" key="3">
    <source>
        <dbReference type="EMBL" id="GBU06458.1"/>
    </source>
</evidence>
<evidence type="ECO:0000259" key="2">
    <source>
        <dbReference type="Pfam" id="PF00248"/>
    </source>
</evidence>
<evidence type="ECO:0000256" key="1">
    <source>
        <dbReference type="ARBA" id="ARBA00023002"/>
    </source>
</evidence>
<evidence type="ECO:0000313" key="5">
    <source>
        <dbReference type="Proteomes" id="UP000294613"/>
    </source>
</evidence>
<dbReference type="Proteomes" id="UP000702954">
    <property type="component" value="Unassembled WGS sequence"/>
</dbReference>
<evidence type="ECO:0000313" key="4">
    <source>
        <dbReference type="EMBL" id="TCS59977.1"/>
    </source>
</evidence>
<dbReference type="PANTHER" id="PTHR43364:SF4">
    <property type="entry name" value="NAD(P)-LINKED OXIDOREDUCTASE SUPERFAMILY PROTEIN"/>
    <property type="match status" value="1"/>
</dbReference>
<dbReference type="PANTHER" id="PTHR43364">
    <property type="entry name" value="NADH-SPECIFIC METHYLGLYOXAL REDUCTASE-RELATED"/>
    <property type="match status" value="1"/>
</dbReference>
<dbReference type="GO" id="GO:0016491">
    <property type="term" value="F:oxidoreductase activity"/>
    <property type="evidence" value="ECO:0007669"/>
    <property type="project" value="UniProtKB-KW"/>
</dbReference>
<organism evidence="4 5">
    <name type="scientific">Faecalimonas umbilicata</name>
    <dbReference type="NCBI Taxonomy" id="1912855"/>
    <lineage>
        <taxon>Bacteria</taxon>
        <taxon>Bacillati</taxon>
        <taxon>Bacillota</taxon>
        <taxon>Clostridia</taxon>
        <taxon>Lachnospirales</taxon>
        <taxon>Lachnospiraceae</taxon>
        <taxon>Faecalimonas</taxon>
    </lineage>
</organism>
<comment type="caution">
    <text evidence="4">The sequence shown here is derived from an EMBL/GenBank/DDBJ whole genome shotgun (WGS) entry which is preliminary data.</text>
</comment>